<dbReference type="SUPFAM" id="SSF46785">
    <property type="entry name" value="Winged helix' DNA-binding domain"/>
    <property type="match status" value="1"/>
</dbReference>
<dbReference type="Proteomes" id="UP001567350">
    <property type="component" value="Unassembled WGS sequence"/>
</dbReference>
<reference evidence="1 2" key="1">
    <citation type="submission" date="2024-08" db="EMBL/GenBank/DDBJ databases">
        <authorList>
            <person name="Feng Z."/>
            <person name="Ronholm J."/>
        </authorList>
    </citation>
    <scope>NUCLEOTIDE SEQUENCE [LARGE SCALE GENOMIC DNA]</scope>
    <source>
        <strain evidence="1 2">4-AB0-8</strain>
    </source>
</reference>
<accession>A0ABV4IAU0</accession>
<dbReference type="InterPro" id="IPR036390">
    <property type="entry name" value="WH_DNA-bd_sf"/>
</dbReference>
<dbReference type="Gene3D" id="1.10.10.10">
    <property type="entry name" value="Winged helix-like DNA-binding domain superfamily/Winged helix DNA-binding domain"/>
    <property type="match status" value="1"/>
</dbReference>
<evidence type="ECO:0000313" key="2">
    <source>
        <dbReference type="Proteomes" id="UP001567350"/>
    </source>
</evidence>
<proteinExistence type="predicted"/>
<dbReference type="RefSeq" id="WP_370891123.1">
    <property type="nucleotide sequence ID" value="NZ_JBGJLR010000004.1"/>
</dbReference>
<name>A0ABV4IAU0_9BURK</name>
<sequence>MPESHAPTALTLPAGMRATRAVQVLLSVLPAQQPAQGWTQALAEAALQAQGVQVNRVTVYRALDRLAEAGLLQRSVDAQRTTRYWVVNALETAPSAHMECKACHQPMQLDDSAAAVQAALQALRQAVAQTAGVHNPTLDVTVQAECAHCAHGQ</sequence>
<protein>
    <submittedName>
        <fullName evidence="1">Transcriptional repressor</fullName>
    </submittedName>
</protein>
<comment type="caution">
    <text evidence="1">The sequence shown here is derived from an EMBL/GenBank/DDBJ whole genome shotgun (WGS) entry which is preliminary data.</text>
</comment>
<dbReference type="EMBL" id="JBGJLR010000004">
    <property type="protein sequence ID" value="MEZ2738862.1"/>
    <property type="molecule type" value="Genomic_DNA"/>
</dbReference>
<evidence type="ECO:0000313" key="1">
    <source>
        <dbReference type="EMBL" id="MEZ2738862.1"/>
    </source>
</evidence>
<organism evidence="1 2">
    <name type="scientific">Comamonas jiangduensis</name>
    <dbReference type="NCBI Taxonomy" id="1194168"/>
    <lineage>
        <taxon>Bacteria</taxon>
        <taxon>Pseudomonadati</taxon>
        <taxon>Pseudomonadota</taxon>
        <taxon>Betaproteobacteria</taxon>
        <taxon>Burkholderiales</taxon>
        <taxon>Comamonadaceae</taxon>
        <taxon>Comamonas</taxon>
    </lineage>
</organism>
<keyword evidence="2" id="KW-1185">Reference proteome</keyword>
<gene>
    <name evidence="1" type="ORF">ACBP88_05185</name>
</gene>
<dbReference type="InterPro" id="IPR002481">
    <property type="entry name" value="FUR"/>
</dbReference>
<dbReference type="Pfam" id="PF01475">
    <property type="entry name" value="FUR"/>
    <property type="match status" value="1"/>
</dbReference>
<dbReference type="InterPro" id="IPR036388">
    <property type="entry name" value="WH-like_DNA-bd_sf"/>
</dbReference>